<dbReference type="Gene3D" id="3.40.50.1820">
    <property type="entry name" value="alpha/beta hydrolase"/>
    <property type="match status" value="1"/>
</dbReference>
<feature type="transmembrane region" description="Helical" evidence="2">
    <location>
        <begin position="6"/>
        <end position="21"/>
    </location>
</feature>
<keyword evidence="2" id="KW-0472">Membrane</keyword>
<organism evidence="3">
    <name type="scientific">Hexamita inflata</name>
    <dbReference type="NCBI Taxonomy" id="28002"/>
    <lineage>
        <taxon>Eukaryota</taxon>
        <taxon>Metamonada</taxon>
        <taxon>Diplomonadida</taxon>
        <taxon>Hexamitidae</taxon>
        <taxon>Hexamitinae</taxon>
        <taxon>Hexamita</taxon>
    </lineage>
</organism>
<evidence type="ECO:0000313" key="5">
    <source>
        <dbReference type="Proteomes" id="UP001642409"/>
    </source>
</evidence>
<keyword evidence="2" id="KW-1133">Transmembrane helix</keyword>
<dbReference type="GO" id="GO:0034338">
    <property type="term" value="F:short-chain carboxylesterase activity"/>
    <property type="evidence" value="ECO:0007669"/>
    <property type="project" value="TreeGrafter"/>
</dbReference>
<dbReference type="Proteomes" id="UP001642409">
    <property type="component" value="Unassembled WGS sequence"/>
</dbReference>
<protein>
    <submittedName>
        <fullName evidence="3">Uncharacterized protein</fullName>
    </submittedName>
</protein>
<dbReference type="EMBL" id="CAXDID020000136">
    <property type="protein sequence ID" value="CAL6037324.1"/>
    <property type="molecule type" value="Genomic_DNA"/>
</dbReference>
<dbReference type="AlphaFoldDB" id="A0AA86RBR1"/>
<reference evidence="4 5" key="2">
    <citation type="submission" date="2024-07" db="EMBL/GenBank/DDBJ databases">
        <authorList>
            <person name="Akdeniz Z."/>
        </authorList>
    </citation>
    <scope>NUCLEOTIDE SEQUENCE [LARGE SCALE GENOMIC DNA]</scope>
</reference>
<reference evidence="3" key="1">
    <citation type="submission" date="2023-06" db="EMBL/GenBank/DDBJ databases">
        <authorList>
            <person name="Kurt Z."/>
        </authorList>
    </citation>
    <scope>NUCLEOTIDE SEQUENCE</scope>
</reference>
<comment type="caution">
    <text evidence="3">The sequence shown here is derived from an EMBL/GenBank/DDBJ whole genome shotgun (WGS) entry which is preliminary data.</text>
</comment>
<dbReference type="SUPFAM" id="SSF53474">
    <property type="entry name" value="alpha/beta-Hydrolases"/>
    <property type="match status" value="1"/>
</dbReference>
<dbReference type="InterPro" id="IPR050960">
    <property type="entry name" value="AB_hydrolase_4_sf"/>
</dbReference>
<dbReference type="PANTHER" id="PTHR10794">
    <property type="entry name" value="ABHYDROLASE DOMAIN-CONTAINING PROTEIN"/>
    <property type="match status" value="1"/>
</dbReference>
<dbReference type="GO" id="GO:0047372">
    <property type="term" value="F:monoacylglycerol lipase activity"/>
    <property type="evidence" value="ECO:0007669"/>
    <property type="project" value="TreeGrafter"/>
</dbReference>
<keyword evidence="2" id="KW-0812">Transmembrane</keyword>
<evidence type="ECO:0000256" key="1">
    <source>
        <dbReference type="ARBA" id="ARBA00010884"/>
    </source>
</evidence>
<dbReference type="PANTHER" id="PTHR10794:SF63">
    <property type="entry name" value="ALPHA_BETA HYDROLASE 1, ISOFORM A"/>
    <property type="match status" value="1"/>
</dbReference>
<accession>A0AA86RBR1</accession>
<keyword evidence="5" id="KW-1185">Reference proteome</keyword>
<sequence length="352" mass="40149">MYVSTFAIFGLIIFLGVIYIKQKGITTKIYKVSKYLCPDNKLLSLVCCINQNKIRVPQNPNQKQPPKPYYTRGSYTYQYDLNDTFFYDMINGDISKPAVVIAPYICGHSKSACVRRLANEFSQSGHSVYVLLPRGSLDTKFSLECKKLRCEVIDSEDIDTLVGLIPNKQVILAGYSLGALNICYYMTKSQQIVNRSKVIKVIMSFIEFDLNYVLKLPSRIQKEIGSCIVPYVDNNREYFNKHGISEKSIDNIVKMSTVYQYDQEITIKTWKTQSVQEYYDIIAIIPMIEHIKVPALFISTADDIITGPLVPFEEMEKNNLVNSVVFNYGNHLGTVTSDGRDMVCQLIGQWCQ</sequence>
<name>A0AA86RBR1_9EUKA</name>
<dbReference type="InterPro" id="IPR029058">
    <property type="entry name" value="AB_hydrolase_fold"/>
</dbReference>
<comment type="similarity">
    <text evidence="1">Belongs to the AB hydrolase superfamily. AB hydrolase 4 family.</text>
</comment>
<evidence type="ECO:0000313" key="3">
    <source>
        <dbReference type="EMBL" id="CAI9971723.1"/>
    </source>
</evidence>
<evidence type="ECO:0000313" key="4">
    <source>
        <dbReference type="EMBL" id="CAL6037324.1"/>
    </source>
</evidence>
<proteinExistence type="inferred from homology"/>
<evidence type="ECO:0000256" key="2">
    <source>
        <dbReference type="SAM" id="Phobius"/>
    </source>
</evidence>
<dbReference type="EMBL" id="CATOUU010001095">
    <property type="protein sequence ID" value="CAI9971723.1"/>
    <property type="molecule type" value="Genomic_DNA"/>
</dbReference>
<gene>
    <name evidence="4" type="ORF">HINF_LOCUS36835</name>
    <name evidence="3" type="ORF">HINF_LOCUS59368</name>
</gene>